<dbReference type="EMBL" id="CAFBLU010000044">
    <property type="protein sequence ID" value="CAB4882187.1"/>
    <property type="molecule type" value="Genomic_DNA"/>
</dbReference>
<dbReference type="InterPro" id="IPR017039">
    <property type="entry name" value="Virul_fac_BrkB"/>
</dbReference>
<keyword evidence="2" id="KW-1003">Cell membrane</keyword>
<proteinExistence type="predicted"/>
<dbReference type="GO" id="GO:0005886">
    <property type="term" value="C:plasma membrane"/>
    <property type="evidence" value="ECO:0007669"/>
    <property type="project" value="UniProtKB-SubCell"/>
</dbReference>
<keyword evidence="3 6" id="KW-0812">Transmembrane</keyword>
<keyword evidence="5 6" id="KW-0472">Membrane</keyword>
<dbReference type="PANTHER" id="PTHR30213">
    <property type="entry name" value="INNER MEMBRANE PROTEIN YHJD"/>
    <property type="match status" value="1"/>
</dbReference>
<feature type="transmembrane region" description="Helical" evidence="6">
    <location>
        <begin position="170"/>
        <end position="195"/>
    </location>
</feature>
<evidence type="ECO:0000256" key="4">
    <source>
        <dbReference type="ARBA" id="ARBA00022989"/>
    </source>
</evidence>
<comment type="subcellular location">
    <subcellularLocation>
        <location evidence="1">Cell membrane</location>
        <topology evidence="1">Multi-pass membrane protein</topology>
    </subcellularLocation>
</comment>
<feature type="transmembrane region" description="Helical" evidence="6">
    <location>
        <begin position="242"/>
        <end position="264"/>
    </location>
</feature>
<evidence type="ECO:0000256" key="1">
    <source>
        <dbReference type="ARBA" id="ARBA00004651"/>
    </source>
</evidence>
<reference evidence="7" key="1">
    <citation type="submission" date="2020-05" db="EMBL/GenBank/DDBJ databases">
        <authorList>
            <person name="Chiriac C."/>
            <person name="Salcher M."/>
            <person name="Ghai R."/>
            <person name="Kavagutti S V."/>
        </authorList>
    </citation>
    <scope>NUCLEOTIDE SEQUENCE</scope>
</reference>
<dbReference type="PIRSF" id="PIRSF035875">
    <property type="entry name" value="RNase_BN"/>
    <property type="match status" value="1"/>
</dbReference>
<accession>A0A6J7EFT3</accession>
<protein>
    <submittedName>
        <fullName evidence="7">Unannotated protein</fullName>
    </submittedName>
</protein>
<dbReference type="AlphaFoldDB" id="A0A6J7EFT3"/>
<evidence type="ECO:0000256" key="5">
    <source>
        <dbReference type="ARBA" id="ARBA00023136"/>
    </source>
</evidence>
<dbReference type="Pfam" id="PF03631">
    <property type="entry name" value="Virul_fac_BrkB"/>
    <property type="match status" value="1"/>
</dbReference>
<sequence length="288" mass="31326">MSDRHKFLARLKPALARVGRDDITGLAAMVAYNLAISIVPLAILALWVAGRVAGSAEFEDAILRDFRAIFPGPTDSTLQGLMSRIRSGTASVGIIALLLSVWTGMSFWGSIDTAFGRIYSLPSRGWLRQKRFSFGMLWLVVIFMAATVVVPTTQSALAGVRRDLPFGLDAVPGTALVTSLGLGLLILFLSLWAIYALGPNGRLPWKAVWPGALAATMAIAVTDAVFPYYLTNVSSVWRFGTTVVFLVIVLAWFYLLALFILLGAELNAWRHDRQRHHPDPSAAPSSPE</sequence>
<keyword evidence="4 6" id="KW-1133">Transmembrane helix</keyword>
<feature type="transmembrane region" description="Helical" evidence="6">
    <location>
        <begin position="90"/>
        <end position="111"/>
    </location>
</feature>
<evidence type="ECO:0000256" key="6">
    <source>
        <dbReference type="SAM" id="Phobius"/>
    </source>
</evidence>
<gene>
    <name evidence="7" type="ORF">UFOPK3444_01542</name>
</gene>
<feature type="transmembrane region" description="Helical" evidence="6">
    <location>
        <begin position="132"/>
        <end position="150"/>
    </location>
</feature>
<evidence type="ECO:0000313" key="7">
    <source>
        <dbReference type="EMBL" id="CAB4882187.1"/>
    </source>
</evidence>
<dbReference type="PANTHER" id="PTHR30213:SF1">
    <property type="entry name" value="INNER MEMBRANE PROTEIN YHJD"/>
    <property type="match status" value="1"/>
</dbReference>
<organism evidence="7">
    <name type="scientific">freshwater metagenome</name>
    <dbReference type="NCBI Taxonomy" id="449393"/>
    <lineage>
        <taxon>unclassified sequences</taxon>
        <taxon>metagenomes</taxon>
        <taxon>ecological metagenomes</taxon>
    </lineage>
</organism>
<evidence type="ECO:0000256" key="2">
    <source>
        <dbReference type="ARBA" id="ARBA00022475"/>
    </source>
</evidence>
<name>A0A6J7EFT3_9ZZZZ</name>
<evidence type="ECO:0000256" key="3">
    <source>
        <dbReference type="ARBA" id="ARBA00022692"/>
    </source>
</evidence>
<feature type="transmembrane region" description="Helical" evidence="6">
    <location>
        <begin position="26"/>
        <end position="49"/>
    </location>
</feature>
<feature type="transmembrane region" description="Helical" evidence="6">
    <location>
        <begin position="207"/>
        <end position="230"/>
    </location>
</feature>